<comment type="function">
    <text evidence="1 5">PPIases accelerate the folding of proteins. It catalyzes the cis-trans isomerization of proline imidic peptide bonds in oligopeptides.</text>
</comment>
<dbReference type="InterPro" id="IPR024936">
    <property type="entry name" value="Cyclophilin-type_PPIase"/>
</dbReference>
<dbReference type="Pfam" id="PF00160">
    <property type="entry name" value="Pro_isomerase"/>
    <property type="match status" value="1"/>
</dbReference>
<keyword evidence="5" id="KW-0732">Signal</keyword>
<name>A0ABW4IEI2_9SPHI</name>
<keyword evidence="3 5" id="KW-0697">Rotamase</keyword>
<comment type="similarity">
    <text evidence="2 5">Belongs to the cyclophilin-type PPIase family.</text>
</comment>
<dbReference type="PIRSF" id="PIRSF001467">
    <property type="entry name" value="Peptidylpro_ismrse"/>
    <property type="match status" value="1"/>
</dbReference>
<dbReference type="InterPro" id="IPR029000">
    <property type="entry name" value="Cyclophilin-like_dom_sf"/>
</dbReference>
<dbReference type="GO" id="GO:0003755">
    <property type="term" value="F:peptidyl-prolyl cis-trans isomerase activity"/>
    <property type="evidence" value="ECO:0007669"/>
    <property type="project" value="UniProtKB-EC"/>
</dbReference>
<comment type="catalytic activity">
    <reaction evidence="5">
        <text>[protein]-peptidylproline (omega=180) = [protein]-peptidylproline (omega=0)</text>
        <dbReference type="Rhea" id="RHEA:16237"/>
        <dbReference type="Rhea" id="RHEA-COMP:10747"/>
        <dbReference type="Rhea" id="RHEA-COMP:10748"/>
        <dbReference type="ChEBI" id="CHEBI:83833"/>
        <dbReference type="ChEBI" id="CHEBI:83834"/>
        <dbReference type="EC" id="5.2.1.8"/>
    </reaction>
</comment>
<evidence type="ECO:0000259" key="6">
    <source>
        <dbReference type="PROSITE" id="PS50072"/>
    </source>
</evidence>
<feature type="domain" description="PPIase cyclophilin-type" evidence="6">
    <location>
        <begin position="31"/>
        <end position="210"/>
    </location>
</feature>
<dbReference type="Proteomes" id="UP001597118">
    <property type="component" value="Unassembled WGS sequence"/>
</dbReference>
<evidence type="ECO:0000256" key="1">
    <source>
        <dbReference type="ARBA" id="ARBA00002388"/>
    </source>
</evidence>
<gene>
    <name evidence="7" type="ORF">ACFSAH_11005</name>
</gene>
<dbReference type="CDD" id="cd00317">
    <property type="entry name" value="cyclophilin"/>
    <property type="match status" value="1"/>
</dbReference>
<evidence type="ECO:0000256" key="4">
    <source>
        <dbReference type="ARBA" id="ARBA00023235"/>
    </source>
</evidence>
<organism evidence="7 8">
    <name type="scientific">Pseudopedobacter beijingensis</name>
    <dbReference type="NCBI Taxonomy" id="1207056"/>
    <lineage>
        <taxon>Bacteria</taxon>
        <taxon>Pseudomonadati</taxon>
        <taxon>Bacteroidota</taxon>
        <taxon>Sphingobacteriia</taxon>
        <taxon>Sphingobacteriales</taxon>
        <taxon>Sphingobacteriaceae</taxon>
        <taxon>Pseudopedobacter</taxon>
    </lineage>
</organism>
<evidence type="ECO:0000313" key="8">
    <source>
        <dbReference type="Proteomes" id="UP001597118"/>
    </source>
</evidence>
<proteinExistence type="inferred from homology"/>
<dbReference type="EC" id="5.2.1.8" evidence="5"/>
<dbReference type="RefSeq" id="WP_379662786.1">
    <property type="nucleotide sequence ID" value="NZ_JBHUDG010000016.1"/>
</dbReference>
<protein>
    <recommendedName>
        <fullName evidence="5">Peptidyl-prolyl cis-trans isomerase</fullName>
        <shortName evidence="5">PPIase</shortName>
        <ecNumber evidence="5">5.2.1.8</ecNumber>
    </recommendedName>
</protein>
<reference evidence="8" key="1">
    <citation type="journal article" date="2019" name="Int. J. Syst. Evol. Microbiol.">
        <title>The Global Catalogue of Microorganisms (GCM) 10K type strain sequencing project: providing services to taxonomists for standard genome sequencing and annotation.</title>
        <authorList>
            <consortium name="The Broad Institute Genomics Platform"/>
            <consortium name="The Broad Institute Genome Sequencing Center for Infectious Disease"/>
            <person name="Wu L."/>
            <person name="Ma J."/>
        </authorList>
    </citation>
    <scope>NUCLEOTIDE SEQUENCE [LARGE SCALE GENOMIC DNA]</scope>
    <source>
        <strain evidence="8">CCUG 53762</strain>
    </source>
</reference>
<dbReference type="PRINTS" id="PR00153">
    <property type="entry name" value="CSAPPISMRASE"/>
</dbReference>
<dbReference type="InterPro" id="IPR002130">
    <property type="entry name" value="Cyclophilin-type_PPIase_dom"/>
</dbReference>
<dbReference type="PROSITE" id="PS50072">
    <property type="entry name" value="CSA_PPIASE_2"/>
    <property type="match status" value="1"/>
</dbReference>
<feature type="signal peptide" evidence="5">
    <location>
        <begin position="1"/>
        <end position="20"/>
    </location>
</feature>
<dbReference type="PANTHER" id="PTHR45625">
    <property type="entry name" value="PEPTIDYL-PROLYL CIS-TRANS ISOMERASE-RELATED"/>
    <property type="match status" value="1"/>
</dbReference>
<evidence type="ECO:0000313" key="7">
    <source>
        <dbReference type="EMBL" id="MFD1630409.1"/>
    </source>
</evidence>
<keyword evidence="4 5" id="KW-0413">Isomerase</keyword>
<dbReference type="InterPro" id="IPR044666">
    <property type="entry name" value="Cyclophilin_A-like"/>
</dbReference>
<keyword evidence="8" id="KW-1185">Reference proteome</keyword>
<dbReference type="SUPFAM" id="SSF50891">
    <property type="entry name" value="Cyclophilin-like"/>
    <property type="match status" value="1"/>
</dbReference>
<evidence type="ECO:0000256" key="5">
    <source>
        <dbReference type="RuleBase" id="RU363019"/>
    </source>
</evidence>
<evidence type="ECO:0000256" key="2">
    <source>
        <dbReference type="ARBA" id="ARBA00007365"/>
    </source>
</evidence>
<dbReference type="PANTHER" id="PTHR45625:SF4">
    <property type="entry name" value="PEPTIDYLPROLYL ISOMERASE DOMAIN AND WD REPEAT-CONTAINING PROTEIN 1"/>
    <property type="match status" value="1"/>
</dbReference>
<dbReference type="Gene3D" id="2.40.100.10">
    <property type="entry name" value="Cyclophilin-like"/>
    <property type="match status" value="1"/>
</dbReference>
<feature type="chain" id="PRO_5045006157" description="Peptidyl-prolyl cis-trans isomerase" evidence="5">
    <location>
        <begin position="21"/>
        <end position="232"/>
    </location>
</feature>
<evidence type="ECO:0000256" key="3">
    <source>
        <dbReference type="ARBA" id="ARBA00023110"/>
    </source>
</evidence>
<accession>A0ABW4IEI2</accession>
<comment type="caution">
    <text evidence="7">The sequence shown here is derived from an EMBL/GenBank/DDBJ whole genome shotgun (WGS) entry which is preliminary data.</text>
</comment>
<sequence>MIKKLLISCLFVGYSLCVIASKQKDVFVKIETNKGDIFLRLYNETPKHRDNFMKIIKDKKLDGTLFHRVIKDFMIQGGDPESKNAKPKQLLGSGDLGYMIPAEFNPNLIHKKGALAAARNNNPEMASSASQFYIVQGKVFNDMQLAYMEQDKGVKIPDEHKSIYKTIGGTPFLDGEYTVFGEAVKGVEIIDAIASVATDSNNRPTEDIVMKVSVMKKKEIKKLLKPAGEKNK</sequence>
<dbReference type="EMBL" id="JBHUDG010000016">
    <property type="protein sequence ID" value="MFD1630409.1"/>
    <property type="molecule type" value="Genomic_DNA"/>
</dbReference>